<sequence>MIFIQGYVLLYPESSPRVSVMLTYRRYVCLNPEKKEEARNKFNNQKHYQMNNKKTMNITKAVRETFKATKCSEIAIYALKEEQKFDPLWTPSKRKQKRKGKQKKFKNGHI</sequence>
<reference evidence="2" key="1">
    <citation type="submission" date="2020-11" db="EMBL/GenBank/DDBJ databases">
        <authorList>
            <person name="Tran Van P."/>
        </authorList>
    </citation>
    <scope>NUCLEOTIDE SEQUENCE</scope>
</reference>
<evidence type="ECO:0000313" key="2">
    <source>
        <dbReference type="EMBL" id="CAD7443980.1"/>
    </source>
</evidence>
<feature type="compositionally biased region" description="Basic residues" evidence="1">
    <location>
        <begin position="92"/>
        <end position="110"/>
    </location>
</feature>
<name>A0A7R9EYZ1_9NEOP</name>
<proteinExistence type="predicted"/>
<gene>
    <name evidence="2" type="ORF">TBIB3V08_LOCUS6374</name>
</gene>
<accession>A0A7R9EYZ1</accession>
<protein>
    <submittedName>
        <fullName evidence="2">Uncharacterized protein</fullName>
    </submittedName>
</protein>
<organism evidence="2">
    <name type="scientific">Timema bartmani</name>
    <dbReference type="NCBI Taxonomy" id="61472"/>
    <lineage>
        <taxon>Eukaryota</taxon>
        <taxon>Metazoa</taxon>
        <taxon>Ecdysozoa</taxon>
        <taxon>Arthropoda</taxon>
        <taxon>Hexapoda</taxon>
        <taxon>Insecta</taxon>
        <taxon>Pterygota</taxon>
        <taxon>Neoptera</taxon>
        <taxon>Polyneoptera</taxon>
        <taxon>Phasmatodea</taxon>
        <taxon>Timematodea</taxon>
        <taxon>Timematoidea</taxon>
        <taxon>Timematidae</taxon>
        <taxon>Timema</taxon>
    </lineage>
</organism>
<evidence type="ECO:0000256" key="1">
    <source>
        <dbReference type="SAM" id="MobiDB-lite"/>
    </source>
</evidence>
<dbReference type="AlphaFoldDB" id="A0A7R9EYZ1"/>
<feature type="region of interest" description="Disordered" evidence="1">
    <location>
        <begin position="88"/>
        <end position="110"/>
    </location>
</feature>
<dbReference type="EMBL" id="OD566433">
    <property type="protein sequence ID" value="CAD7443980.1"/>
    <property type="molecule type" value="Genomic_DNA"/>
</dbReference>